<dbReference type="STRING" id="1798374.A2Z33_01120"/>
<dbReference type="EMBL" id="MFJD01000009">
    <property type="protein sequence ID" value="OGG01836.1"/>
    <property type="molecule type" value="Genomic_DNA"/>
</dbReference>
<evidence type="ECO:0008006" key="4">
    <source>
        <dbReference type="Google" id="ProtNLM"/>
    </source>
</evidence>
<keyword evidence="1" id="KW-0812">Transmembrane</keyword>
<dbReference type="InterPro" id="IPR014717">
    <property type="entry name" value="Transl_elong_EF1B/ribsomal_bS6"/>
</dbReference>
<gene>
    <name evidence="2" type="ORF">A2Z33_01120</name>
</gene>
<reference evidence="2 3" key="1">
    <citation type="journal article" date="2016" name="Nat. Commun.">
        <title>Thousands of microbial genomes shed light on interconnected biogeochemical processes in an aquifer system.</title>
        <authorList>
            <person name="Anantharaman K."/>
            <person name="Brown C.T."/>
            <person name="Hug L.A."/>
            <person name="Sharon I."/>
            <person name="Castelle C.J."/>
            <person name="Probst A.J."/>
            <person name="Thomas B.C."/>
            <person name="Singh A."/>
            <person name="Wilkins M.J."/>
            <person name="Karaoz U."/>
            <person name="Brodie E.L."/>
            <person name="Williams K.H."/>
            <person name="Hubbard S.S."/>
            <person name="Banfield J.F."/>
        </authorList>
    </citation>
    <scope>NUCLEOTIDE SEQUENCE [LARGE SCALE GENOMIC DNA]</scope>
</reference>
<sequence length="243" mass="26495">MSSMRKTIRIYQGFFIPTVIYLVCTLVVFRGILPGIETVRKFYDDSNQIARDVEAIRQHVRVLQNLDETVLSSQVDTLVAAVPTGKNFPTMLSTIDTMASQVGASLIGLEIMTPGSIATGSALPPAKPDPQLSKNTIFVEANVNGTGEQVNAFLDLLVGVRRLLRVSQANVAYEPEDIVKTSLTIEGFFAPLPEVLSKPTDKIEPLSAKHEELIARLNSYNILGQDMGPPQLVPGDKTNPFSL</sequence>
<protein>
    <recommendedName>
        <fullName evidence="4">Pilus assembly protein PilO</fullName>
    </recommendedName>
</protein>
<accession>A0A1F5YNY3</accession>
<dbReference type="Gene3D" id="3.30.70.60">
    <property type="match status" value="1"/>
</dbReference>
<evidence type="ECO:0000313" key="3">
    <source>
        <dbReference type="Proteomes" id="UP000178448"/>
    </source>
</evidence>
<keyword evidence="1" id="KW-1133">Transmembrane helix</keyword>
<evidence type="ECO:0000313" key="2">
    <source>
        <dbReference type="EMBL" id="OGG01836.1"/>
    </source>
</evidence>
<proteinExistence type="predicted"/>
<organism evidence="2 3">
    <name type="scientific">Candidatus Gottesmanbacteria bacterium RBG_16_52_11</name>
    <dbReference type="NCBI Taxonomy" id="1798374"/>
    <lineage>
        <taxon>Bacteria</taxon>
        <taxon>Candidatus Gottesmaniibacteriota</taxon>
    </lineage>
</organism>
<keyword evidence="1" id="KW-0472">Membrane</keyword>
<name>A0A1F5YNY3_9BACT</name>
<evidence type="ECO:0000256" key="1">
    <source>
        <dbReference type="SAM" id="Phobius"/>
    </source>
</evidence>
<comment type="caution">
    <text evidence="2">The sequence shown here is derived from an EMBL/GenBank/DDBJ whole genome shotgun (WGS) entry which is preliminary data.</text>
</comment>
<dbReference type="Proteomes" id="UP000178448">
    <property type="component" value="Unassembled WGS sequence"/>
</dbReference>
<feature type="transmembrane region" description="Helical" evidence="1">
    <location>
        <begin position="12"/>
        <end position="33"/>
    </location>
</feature>
<dbReference type="AlphaFoldDB" id="A0A1F5YNY3"/>